<gene>
    <name evidence="2" type="ordered locus">Spith_1024</name>
</gene>
<dbReference type="InterPro" id="IPR041037">
    <property type="entry name" value="Pallilysin"/>
</dbReference>
<dbReference type="EMBL" id="CP002903">
    <property type="protein sequence ID" value="AEJ61296.1"/>
    <property type="molecule type" value="Genomic_DNA"/>
</dbReference>
<protein>
    <recommendedName>
        <fullName evidence="1">Pallilysin beta barrel domain-containing protein</fullName>
    </recommendedName>
</protein>
<organism evidence="2 3">
    <name type="scientific">Winmispira thermophila (strain ATCC 700085 / DSM 6578 / Z-1203)</name>
    <name type="common">Spirochaeta thermophila</name>
    <dbReference type="NCBI Taxonomy" id="869211"/>
    <lineage>
        <taxon>Bacteria</taxon>
        <taxon>Pseudomonadati</taxon>
        <taxon>Spirochaetota</taxon>
        <taxon>Spirochaetia</taxon>
        <taxon>Winmispirales</taxon>
        <taxon>Winmispiraceae</taxon>
        <taxon>Winmispira</taxon>
    </lineage>
</organism>
<dbReference type="Pfam" id="PF18663">
    <property type="entry name" value="Pallilysin"/>
    <property type="match status" value="1"/>
</dbReference>
<dbReference type="HOGENOM" id="CLU_042921_0_0_12"/>
<dbReference type="NCBIfam" id="NF033751">
    <property type="entry name" value="pallilysin_like"/>
    <property type="match status" value="1"/>
</dbReference>
<sequence>MHATRLLQIMSLIVFLLLLSCAPTPGGRRSSPGSLPILEQETRFVSLSPQEHPNEQESEGLFAKPYISLPESSQVITVLTVQLDMDGEEEQLVAYKTSPQPATPITLSVADYDSIRDVYREVWKTSLPMTSPYFFSMEAIDLTGDHTPELVVQGITETGDLNLQIFRRTLSPWGLSLSYRSVLSITTQGKVEIVRHERSTAYAEGQTTGQAFPVRVTTERTDEGGTIIQTITTYEWDVFQEVYTVRATEERALEHRGDTSEELRRLFEGTAEAIATFVAGPWFKEETHEETFLVLDYENREISFYREDIQEIYLWQNSIKNFYRGISIIAQNKTLPGLSISIYLSLQDANTIQISITTPEIRDPSPWNGTYSRFTEGLQRAFFSRSPISPRPLHLSGVFTNETTGGQVIFSDPSRLTWHTEDKSLSGFFTTYAIKEHTILEFLLFEERHTPPTHRLFLVTSSKEETVPLGVKKELVLLPIRLTPFGVEPLPSAVPITLQQIIREQRETPAPTPQ</sequence>
<dbReference type="Proteomes" id="UP000007254">
    <property type="component" value="Chromosome"/>
</dbReference>
<dbReference type="KEGG" id="stq:Spith_1024"/>
<dbReference type="RefSeq" id="WP_014624652.1">
    <property type="nucleotide sequence ID" value="NC_017583.1"/>
</dbReference>
<evidence type="ECO:0000313" key="3">
    <source>
        <dbReference type="Proteomes" id="UP000007254"/>
    </source>
</evidence>
<dbReference type="STRING" id="869211.Spith_1024"/>
<evidence type="ECO:0000313" key="2">
    <source>
        <dbReference type="EMBL" id="AEJ61296.1"/>
    </source>
</evidence>
<dbReference type="AlphaFoldDB" id="G0GD04"/>
<proteinExistence type="predicted"/>
<evidence type="ECO:0000259" key="1">
    <source>
        <dbReference type="Pfam" id="PF18663"/>
    </source>
</evidence>
<accession>G0GD04</accession>
<dbReference type="OrthoDB" id="366418at2"/>
<feature type="domain" description="Pallilysin beta barrel" evidence="1">
    <location>
        <begin position="261"/>
        <end position="372"/>
    </location>
</feature>
<keyword evidence="3" id="KW-1185">Reference proteome</keyword>
<reference evidence="2 3" key="1">
    <citation type="submission" date="2011-06" db="EMBL/GenBank/DDBJ databases">
        <title>The complete genome of Spirochaeta thermophila DSM 6578.</title>
        <authorList>
            <consortium name="US DOE Joint Genome Institute (JGI-PGF)"/>
            <person name="Lucas S."/>
            <person name="Lapidus A."/>
            <person name="Bruce D."/>
            <person name="Goodwin L."/>
            <person name="Pitluck S."/>
            <person name="Peters L."/>
            <person name="Kyrpides N."/>
            <person name="Mavromatis K."/>
            <person name="Ivanova N."/>
            <person name="Mikailova N."/>
            <person name="Pagani I."/>
            <person name="Chertkov O."/>
            <person name="Detter J.C."/>
            <person name="Tapia R."/>
            <person name="Han C."/>
            <person name="Land M."/>
            <person name="Hauser L."/>
            <person name="Markowitz V."/>
            <person name="Cheng J.-F."/>
            <person name="Hugenholtz P."/>
            <person name="Woyke T."/>
            <person name="Wu D."/>
            <person name="Spring S."/>
            <person name="Merkhoffer B."/>
            <person name="Schneider S."/>
            <person name="Klenk H.-P."/>
            <person name="Eisen J.A."/>
        </authorList>
    </citation>
    <scope>NUCLEOTIDE SEQUENCE [LARGE SCALE GENOMIC DNA]</scope>
    <source>
        <strain evidence="3">ATCC 700085 / DSM 6578 / Z-1203</strain>
    </source>
</reference>
<name>G0GD04_WINT7</name>
<dbReference type="PROSITE" id="PS51257">
    <property type="entry name" value="PROKAR_LIPOPROTEIN"/>
    <property type="match status" value="1"/>
</dbReference>